<sequence length="91" mass="10353">MPLTTSFYKSAIPRGTYRHYKNKLYRVFGTVTDSETEEDLVLYAPLGQTAGEARLWVRPLSMFTETVMTEKGAVPRFAFVEAFSDFTEGDN</sequence>
<dbReference type="Gene3D" id="2.30.30.320">
    <property type="entry name" value="DUF1653-like domain"/>
    <property type="match status" value="1"/>
</dbReference>
<organism evidence="2 3">
    <name type="scientific">Asticcacaulis taihuensis</name>
    <dbReference type="NCBI Taxonomy" id="260084"/>
    <lineage>
        <taxon>Bacteria</taxon>
        <taxon>Pseudomonadati</taxon>
        <taxon>Pseudomonadota</taxon>
        <taxon>Alphaproteobacteria</taxon>
        <taxon>Caulobacterales</taxon>
        <taxon>Caulobacteraceae</taxon>
        <taxon>Asticcacaulis</taxon>
    </lineage>
</organism>
<evidence type="ECO:0000313" key="3">
    <source>
        <dbReference type="Proteomes" id="UP000199150"/>
    </source>
</evidence>
<dbReference type="EMBL" id="FMTS01000001">
    <property type="protein sequence ID" value="SCW46449.1"/>
    <property type="molecule type" value="Genomic_DNA"/>
</dbReference>
<dbReference type="OrthoDB" id="371169at2"/>
<reference evidence="3" key="1">
    <citation type="submission" date="2016-10" db="EMBL/GenBank/DDBJ databases">
        <authorList>
            <person name="Varghese N."/>
            <person name="Submissions S."/>
        </authorList>
    </citation>
    <scope>NUCLEOTIDE SEQUENCE [LARGE SCALE GENOMIC DNA]</scope>
    <source>
        <strain evidence="3">CGMCC 1.3431</strain>
    </source>
</reference>
<dbReference type="RefSeq" id="WP_090645400.1">
    <property type="nucleotide sequence ID" value="NZ_CBCRYE010000001.1"/>
</dbReference>
<name>A0A1G4QQZ1_9CAUL</name>
<evidence type="ECO:0000259" key="1">
    <source>
        <dbReference type="Pfam" id="PF07866"/>
    </source>
</evidence>
<dbReference type="InterPro" id="IPR023387">
    <property type="entry name" value="DUF1653-like_dom"/>
</dbReference>
<proteinExistence type="predicted"/>
<evidence type="ECO:0000313" key="2">
    <source>
        <dbReference type="EMBL" id="SCW46449.1"/>
    </source>
</evidence>
<dbReference type="AlphaFoldDB" id="A0A1G4QQZ1"/>
<gene>
    <name evidence="2" type="ORF">SAMN02927928_1414</name>
</gene>
<accession>A0A1G4QQZ1</accession>
<dbReference type="Pfam" id="PF07866">
    <property type="entry name" value="DUF1653"/>
    <property type="match status" value="1"/>
</dbReference>
<dbReference type="STRING" id="260084.SAMN02927928_1414"/>
<keyword evidence="3" id="KW-1185">Reference proteome</keyword>
<protein>
    <recommendedName>
        <fullName evidence="1">DUF1653 domain-containing protein</fullName>
    </recommendedName>
</protein>
<dbReference type="Proteomes" id="UP000199150">
    <property type="component" value="Unassembled WGS sequence"/>
</dbReference>
<feature type="domain" description="DUF1653" evidence="1">
    <location>
        <begin position="15"/>
        <end position="78"/>
    </location>
</feature>
<dbReference type="InterPro" id="IPR037135">
    <property type="entry name" value="DUF1653-like_dom_sf"/>
</dbReference>